<dbReference type="SUPFAM" id="SSF48452">
    <property type="entry name" value="TPR-like"/>
    <property type="match status" value="1"/>
</dbReference>
<feature type="chain" id="PRO_5044806221" evidence="1">
    <location>
        <begin position="16"/>
        <end position="343"/>
    </location>
</feature>
<dbReference type="Proteomes" id="UP001530293">
    <property type="component" value="Unassembled WGS sequence"/>
</dbReference>
<name>A0ABD3MV05_9STRA</name>
<dbReference type="EMBL" id="JALLBG020000108">
    <property type="protein sequence ID" value="KAL3764295.1"/>
    <property type="molecule type" value="Genomic_DNA"/>
</dbReference>
<proteinExistence type="predicted"/>
<reference evidence="2 3" key="1">
    <citation type="submission" date="2024-10" db="EMBL/GenBank/DDBJ databases">
        <title>Updated reference genomes for cyclostephanoid diatoms.</title>
        <authorList>
            <person name="Roberts W.R."/>
            <person name="Alverson A.J."/>
        </authorList>
    </citation>
    <scope>NUCLEOTIDE SEQUENCE [LARGE SCALE GENOMIC DNA]</scope>
    <source>
        <strain evidence="2 3">AJA232-27</strain>
    </source>
</reference>
<sequence length="343" mass="37286">MSLVPLLIMLQLVLLQNNNSILISVDALSSSPPPPTPITSAKTNTKRKILRVCQSPGCKDDGATATFDYLSAMAPPGIDVVKGVCVSLCGSGPVVEICGNNVDDATLIKKKRVKGSEAVVSLLDECVAVDNIKNDGAQSSVEPALKPHLRDRLLNGYKLSLKANEAYRKKNYQLAVELYTDAIESGRKPAMMLHEARIKFRDDDDVVDGNIDDETSNLEEEGTVQWLVTSFKNSCRSRLVLKDVDGARRDAFAATVFSRSLDADAHECLAEVCAASSDALGELQGIKAAIKQYERMEEVYSKLANAGEDAPTRAEAAKNRNHAAARKRELGFRVSKFERVVGF</sequence>
<feature type="signal peptide" evidence="1">
    <location>
        <begin position="1"/>
        <end position="15"/>
    </location>
</feature>
<evidence type="ECO:0000313" key="2">
    <source>
        <dbReference type="EMBL" id="KAL3764295.1"/>
    </source>
</evidence>
<accession>A0ABD3MV05</accession>
<dbReference type="Gene3D" id="1.25.40.10">
    <property type="entry name" value="Tetratricopeptide repeat domain"/>
    <property type="match status" value="1"/>
</dbReference>
<dbReference type="InterPro" id="IPR011990">
    <property type="entry name" value="TPR-like_helical_dom_sf"/>
</dbReference>
<keyword evidence="3" id="KW-1185">Reference proteome</keyword>
<dbReference type="PANTHER" id="PTHR47682">
    <property type="entry name" value="TETRATRICOPEPTIDE REPEAT (TPR)-CONTAINING PROTEIN"/>
    <property type="match status" value="1"/>
</dbReference>
<evidence type="ECO:0000256" key="1">
    <source>
        <dbReference type="SAM" id="SignalP"/>
    </source>
</evidence>
<protein>
    <submittedName>
        <fullName evidence="2">Uncharacterized protein</fullName>
    </submittedName>
</protein>
<evidence type="ECO:0000313" key="3">
    <source>
        <dbReference type="Proteomes" id="UP001530293"/>
    </source>
</evidence>
<gene>
    <name evidence="2" type="ORF">ACHAWU_004107</name>
</gene>
<comment type="caution">
    <text evidence="2">The sequence shown here is derived from an EMBL/GenBank/DDBJ whole genome shotgun (WGS) entry which is preliminary data.</text>
</comment>
<dbReference type="AlphaFoldDB" id="A0ABD3MV05"/>
<organism evidence="2 3">
    <name type="scientific">Discostella pseudostelligera</name>
    <dbReference type="NCBI Taxonomy" id="259834"/>
    <lineage>
        <taxon>Eukaryota</taxon>
        <taxon>Sar</taxon>
        <taxon>Stramenopiles</taxon>
        <taxon>Ochrophyta</taxon>
        <taxon>Bacillariophyta</taxon>
        <taxon>Coscinodiscophyceae</taxon>
        <taxon>Thalassiosirophycidae</taxon>
        <taxon>Stephanodiscales</taxon>
        <taxon>Stephanodiscaceae</taxon>
        <taxon>Discostella</taxon>
    </lineage>
</organism>
<keyword evidence="1" id="KW-0732">Signal</keyword>
<dbReference type="PANTHER" id="PTHR47682:SF1">
    <property type="entry name" value="TETRATRICOPEPTIDE REPEAT (TPR)-CONTAINING PROTEIN"/>
    <property type="match status" value="1"/>
</dbReference>